<sequence>MVRREQDMARENLGSGTMTLGQGGQNSARDAGQGTRQGLWQAYLLGLVDQVLELPRWLIRLGLAAAGVWLLAMIGVGVLLVQDTLLTGMAGRMALAVAVTLPTVSLGLLAAVVLRLSRENRQLTERMREQGGVDLLTGIAGRANFSEACEREFVRFRRYGHPLAVIRLNVDFFNRLSDAYGDDVADQLLMRLASLMAAEVRDSDLIGRLGEAEFAALLPGVDSEGASQPASRICEGAARLSLPSDLGDLHFTVSVGVAHAEKPDRDGQALLRRAKVALGAAVFAGRNRVALSDGVLLFPLRSRGDD</sequence>
<dbReference type="InterPro" id="IPR050469">
    <property type="entry name" value="Diguanylate_Cyclase"/>
</dbReference>
<reference evidence="6 7" key="1">
    <citation type="submission" date="2017-07" db="EMBL/GenBank/DDBJ databases">
        <title>Complete genome sequence of Oryzomicrobium terrae TPP412.</title>
        <authorList>
            <person name="Chiu L.-W."/>
            <person name="Lo K.-J."/>
            <person name="Tsai Y.-M."/>
            <person name="Lin S.-S."/>
            <person name="Kuo C.-H."/>
            <person name="Liu C.-T."/>
        </authorList>
    </citation>
    <scope>NUCLEOTIDE SEQUENCE [LARGE SCALE GENOMIC DNA]</scope>
    <source>
        <strain evidence="6 7">TPP412</strain>
    </source>
</reference>
<keyword evidence="4" id="KW-1133">Transmembrane helix</keyword>
<keyword evidence="4" id="KW-0812">Transmembrane</keyword>
<keyword evidence="4" id="KW-0472">Membrane</keyword>
<evidence type="ECO:0000256" key="4">
    <source>
        <dbReference type="SAM" id="Phobius"/>
    </source>
</evidence>
<keyword evidence="7" id="KW-1185">Reference proteome</keyword>
<feature type="transmembrane region" description="Helical" evidence="4">
    <location>
        <begin position="93"/>
        <end position="117"/>
    </location>
</feature>
<dbReference type="PANTHER" id="PTHR45138:SF9">
    <property type="entry name" value="DIGUANYLATE CYCLASE DGCM-RELATED"/>
    <property type="match status" value="1"/>
</dbReference>
<dbReference type="Proteomes" id="UP000323671">
    <property type="component" value="Chromosome"/>
</dbReference>
<gene>
    <name evidence="6" type="ORF">OTERR_17730</name>
</gene>
<proteinExistence type="predicted"/>
<protein>
    <recommendedName>
        <fullName evidence="1">diguanylate cyclase</fullName>
        <ecNumber evidence="1">2.7.7.65</ecNumber>
    </recommendedName>
</protein>
<dbReference type="EMBL" id="CP022579">
    <property type="protein sequence ID" value="QEL65249.1"/>
    <property type="molecule type" value="Genomic_DNA"/>
</dbReference>
<accession>A0A5C1E9E3</accession>
<dbReference type="InterPro" id="IPR043128">
    <property type="entry name" value="Rev_trsase/Diguanyl_cyclase"/>
</dbReference>
<evidence type="ECO:0000313" key="7">
    <source>
        <dbReference type="Proteomes" id="UP000323671"/>
    </source>
</evidence>
<feature type="region of interest" description="Disordered" evidence="3">
    <location>
        <begin position="13"/>
        <end position="32"/>
    </location>
</feature>
<name>A0A5C1E9E3_9RHOO</name>
<feature type="transmembrane region" description="Helical" evidence="4">
    <location>
        <begin position="57"/>
        <end position="81"/>
    </location>
</feature>
<dbReference type="Gene3D" id="3.30.70.270">
    <property type="match status" value="1"/>
</dbReference>
<evidence type="ECO:0000256" key="3">
    <source>
        <dbReference type="SAM" id="MobiDB-lite"/>
    </source>
</evidence>
<feature type="compositionally biased region" description="Polar residues" evidence="3">
    <location>
        <begin position="14"/>
        <end position="32"/>
    </location>
</feature>
<dbReference type="SUPFAM" id="SSF55073">
    <property type="entry name" value="Nucleotide cyclase"/>
    <property type="match status" value="1"/>
</dbReference>
<dbReference type="GO" id="GO:0052621">
    <property type="term" value="F:diguanylate cyclase activity"/>
    <property type="evidence" value="ECO:0007669"/>
    <property type="project" value="UniProtKB-EC"/>
</dbReference>
<evidence type="ECO:0000313" key="6">
    <source>
        <dbReference type="EMBL" id="QEL65249.1"/>
    </source>
</evidence>
<comment type="catalytic activity">
    <reaction evidence="2">
        <text>2 GTP = 3',3'-c-di-GMP + 2 diphosphate</text>
        <dbReference type="Rhea" id="RHEA:24898"/>
        <dbReference type="ChEBI" id="CHEBI:33019"/>
        <dbReference type="ChEBI" id="CHEBI:37565"/>
        <dbReference type="ChEBI" id="CHEBI:58805"/>
        <dbReference type="EC" id="2.7.7.65"/>
    </reaction>
</comment>
<dbReference type="PROSITE" id="PS50887">
    <property type="entry name" value="GGDEF"/>
    <property type="match status" value="1"/>
</dbReference>
<dbReference type="KEGG" id="otr:OTERR_17730"/>
<dbReference type="Pfam" id="PF00990">
    <property type="entry name" value="GGDEF"/>
    <property type="match status" value="1"/>
</dbReference>
<dbReference type="CDD" id="cd01949">
    <property type="entry name" value="GGDEF"/>
    <property type="match status" value="1"/>
</dbReference>
<evidence type="ECO:0000256" key="2">
    <source>
        <dbReference type="ARBA" id="ARBA00034247"/>
    </source>
</evidence>
<dbReference type="AlphaFoldDB" id="A0A5C1E9E3"/>
<dbReference type="PANTHER" id="PTHR45138">
    <property type="entry name" value="REGULATORY COMPONENTS OF SENSORY TRANSDUCTION SYSTEM"/>
    <property type="match status" value="1"/>
</dbReference>
<dbReference type="EC" id="2.7.7.65" evidence="1"/>
<dbReference type="NCBIfam" id="TIGR00254">
    <property type="entry name" value="GGDEF"/>
    <property type="match status" value="1"/>
</dbReference>
<evidence type="ECO:0000256" key="1">
    <source>
        <dbReference type="ARBA" id="ARBA00012528"/>
    </source>
</evidence>
<dbReference type="InterPro" id="IPR000160">
    <property type="entry name" value="GGDEF_dom"/>
</dbReference>
<evidence type="ECO:0000259" key="5">
    <source>
        <dbReference type="PROSITE" id="PS50887"/>
    </source>
</evidence>
<dbReference type="InterPro" id="IPR029787">
    <property type="entry name" value="Nucleotide_cyclase"/>
</dbReference>
<organism evidence="6 7">
    <name type="scientific">Oryzomicrobium terrae</name>
    <dbReference type="NCBI Taxonomy" id="1735038"/>
    <lineage>
        <taxon>Bacteria</taxon>
        <taxon>Pseudomonadati</taxon>
        <taxon>Pseudomonadota</taxon>
        <taxon>Betaproteobacteria</taxon>
        <taxon>Rhodocyclales</taxon>
        <taxon>Rhodocyclaceae</taxon>
        <taxon>Oryzomicrobium</taxon>
    </lineage>
</organism>
<dbReference type="SMART" id="SM00267">
    <property type="entry name" value="GGDEF"/>
    <property type="match status" value="1"/>
</dbReference>
<feature type="domain" description="GGDEF" evidence="5">
    <location>
        <begin position="161"/>
        <end position="294"/>
    </location>
</feature>